<dbReference type="Proteomes" id="UP000197468">
    <property type="component" value="Unassembled WGS sequence"/>
</dbReference>
<evidence type="ECO:0000256" key="2">
    <source>
        <dbReference type="ARBA" id="ARBA00023125"/>
    </source>
</evidence>
<dbReference type="InterPro" id="IPR018060">
    <property type="entry name" value="HTH_AraC"/>
</dbReference>
<keyword evidence="6" id="KW-1185">Reference proteome</keyword>
<dbReference type="GO" id="GO:0003700">
    <property type="term" value="F:DNA-binding transcription factor activity"/>
    <property type="evidence" value="ECO:0007669"/>
    <property type="project" value="InterPro"/>
</dbReference>
<evidence type="ECO:0000313" key="5">
    <source>
        <dbReference type="EMBL" id="OWQ86329.1"/>
    </source>
</evidence>
<dbReference type="Pfam" id="PF02311">
    <property type="entry name" value="AraC_binding"/>
    <property type="match status" value="1"/>
</dbReference>
<dbReference type="OrthoDB" id="9809338at2"/>
<dbReference type="SUPFAM" id="SSF51215">
    <property type="entry name" value="Regulatory protein AraC"/>
    <property type="match status" value="1"/>
</dbReference>
<dbReference type="Pfam" id="PF12833">
    <property type="entry name" value="HTH_18"/>
    <property type="match status" value="1"/>
</dbReference>
<evidence type="ECO:0000256" key="1">
    <source>
        <dbReference type="ARBA" id="ARBA00023015"/>
    </source>
</evidence>
<keyword evidence="1" id="KW-0805">Transcription regulation</keyword>
<feature type="domain" description="HTH araC/xylS-type" evidence="4">
    <location>
        <begin position="171"/>
        <end position="268"/>
    </location>
</feature>
<dbReference type="Gene3D" id="1.10.10.60">
    <property type="entry name" value="Homeodomain-like"/>
    <property type="match status" value="1"/>
</dbReference>
<keyword evidence="2" id="KW-0238">DNA-binding</keyword>
<dbReference type="InterPro" id="IPR003313">
    <property type="entry name" value="AraC-bd"/>
</dbReference>
<dbReference type="EMBL" id="NIOF01000011">
    <property type="protein sequence ID" value="OWQ86329.1"/>
    <property type="molecule type" value="Genomic_DNA"/>
</dbReference>
<protein>
    <submittedName>
        <fullName evidence="5">AraC family transcriptional regulator</fullName>
    </submittedName>
</protein>
<dbReference type="SUPFAM" id="SSF46689">
    <property type="entry name" value="Homeodomain-like"/>
    <property type="match status" value="2"/>
</dbReference>
<dbReference type="PROSITE" id="PS01124">
    <property type="entry name" value="HTH_ARAC_FAMILY_2"/>
    <property type="match status" value="1"/>
</dbReference>
<dbReference type="PANTHER" id="PTHR46796">
    <property type="entry name" value="HTH-TYPE TRANSCRIPTIONAL ACTIVATOR RHAS-RELATED"/>
    <property type="match status" value="1"/>
</dbReference>
<evidence type="ECO:0000313" key="6">
    <source>
        <dbReference type="Proteomes" id="UP000197468"/>
    </source>
</evidence>
<evidence type="ECO:0000256" key="3">
    <source>
        <dbReference type="ARBA" id="ARBA00023163"/>
    </source>
</evidence>
<organism evidence="5 6">
    <name type="scientific">Roseateles aquatilis</name>
    <dbReference type="NCBI Taxonomy" id="431061"/>
    <lineage>
        <taxon>Bacteria</taxon>
        <taxon>Pseudomonadati</taxon>
        <taxon>Pseudomonadota</taxon>
        <taxon>Betaproteobacteria</taxon>
        <taxon>Burkholderiales</taxon>
        <taxon>Sphaerotilaceae</taxon>
        <taxon>Roseateles</taxon>
    </lineage>
</organism>
<reference evidence="5 6" key="1">
    <citation type="journal article" date="2008" name="Int. J. Syst. Evol. Microbiol.">
        <title>Description of Roseateles aquatilis sp. nov. and Roseateles terrae sp. nov., in the class Betaproteobacteria, and emended description of the genus Roseateles.</title>
        <authorList>
            <person name="Gomila M."/>
            <person name="Bowien B."/>
            <person name="Falsen E."/>
            <person name="Moore E.R."/>
            <person name="Lalucat J."/>
        </authorList>
    </citation>
    <scope>NUCLEOTIDE SEQUENCE [LARGE SCALE GENOMIC DNA]</scope>
    <source>
        <strain evidence="5 6">CCUG 48205</strain>
    </source>
</reference>
<dbReference type="GO" id="GO:0043565">
    <property type="term" value="F:sequence-specific DNA binding"/>
    <property type="evidence" value="ECO:0007669"/>
    <property type="project" value="InterPro"/>
</dbReference>
<dbReference type="InterPro" id="IPR009057">
    <property type="entry name" value="Homeodomain-like_sf"/>
</dbReference>
<dbReference type="RefSeq" id="WP_088386876.1">
    <property type="nucleotide sequence ID" value="NZ_NIOF01000011.1"/>
</dbReference>
<accession>A0A246J140</accession>
<proteinExistence type="predicted"/>
<keyword evidence="3" id="KW-0804">Transcription</keyword>
<dbReference type="SMART" id="SM00342">
    <property type="entry name" value="HTH_ARAC"/>
    <property type="match status" value="1"/>
</dbReference>
<dbReference type="InterPro" id="IPR050204">
    <property type="entry name" value="AraC_XylS_family_regulators"/>
</dbReference>
<dbReference type="AlphaFoldDB" id="A0A246J140"/>
<evidence type="ECO:0000259" key="4">
    <source>
        <dbReference type="PROSITE" id="PS01124"/>
    </source>
</evidence>
<name>A0A246J140_9BURK</name>
<dbReference type="InterPro" id="IPR037923">
    <property type="entry name" value="HTH-like"/>
</dbReference>
<gene>
    <name evidence="5" type="ORF">CDN99_21090</name>
</gene>
<dbReference type="PANTHER" id="PTHR46796:SF2">
    <property type="entry name" value="TRANSCRIPTIONAL REGULATORY PROTEIN"/>
    <property type="match status" value="1"/>
</dbReference>
<comment type="caution">
    <text evidence="5">The sequence shown here is derived from an EMBL/GenBank/DDBJ whole genome shotgun (WGS) entry which is preliminary data.</text>
</comment>
<sequence>MPTAFEHPQDQAQYRRPAHREGVELYHAHILRHSFEPHTHEAYGLGAITGGVGRFRWRGGEHLAPRATLMLMNPEDIHTGEAATAEAWGYRMVYLEESLLAELYGGPAWRFNAAVAHDAQAATRAAALIAALWRASEPLAFDSALLELVQGLSRHAHRAPTRHDGAAPRFAAVIEHMRAHLDESLDTGRLAAVAGLSPFHFLRSFKAQHHATPQQALMALRLNEAKRQLAAGQPPAQVAAAVGLTDQAHLTRGFARRYGVTPARYQQQLGTRPRP</sequence>